<accession>A0A5E4MKL9</accession>
<dbReference type="AlphaFoldDB" id="A0A5E4MKL9"/>
<evidence type="ECO:0000313" key="2">
    <source>
        <dbReference type="EMBL" id="VVC30952.1"/>
    </source>
</evidence>
<dbReference type="Proteomes" id="UP000325440">
    <property type="component" value="Unassembled WGS sequence"/>
</dbReference>
<feature type="compositionally biased region" description="Polar residues" evidence="1">
    <location>
        <begin position="1"/>
        <end position="15"/>
    </location>
</feature>
<proteinExistence type="predicted"/>
<organism evidence="2 3">
    <name type="scientific">Cinara cedri</name>
    <dbReference type="NCBI Taxonomy" id="506608"/>
    <lineage>
        <taxon>Eukaryota</taxon>
        <taxon>Metazoa</taxon>
        <taxon>Ecdysozoa</taxon>
        <taxon>Arthropoda</taxon>
        <taxon>Hexapoda</taxon>
        <taxon>Insecta</taxon>
        <taxon>Pterygota</taxon>
        <taxon>Neoptera</taxon>
        <taxon>Paraneoptera</taxon>
        <taxon>Hemiptera</taxon>
        <taxon>Sternorrhyncha</taxon>
        <taxon>Aphidomorpha</taxon>
        <taxon>Aphidoidea</taxon>
        <taxon>Aphididae</taxon>
        <taxon>Lachninae</taxon>
        <taxon>Cinara</taxon>
    </lineage>
</organism>
<dbReference type="EMBL" id="CABPRJ010000553">
    <property type="protein sequence ID" value="VVC30952.1"/>
    <property type="molecule type" value="Genomic_DNA"/>
</dbReference>
<sequence length="260" mass="29083">MSSDINNVEPTNSTNAEEENIYSDSDITPLLDYANSPSEKKFQRIKSVLERFLCAPFKAEGYTLMEGSHRPLGNKLAGMLKHSGNKLTSMLECIKNFSVNLFRVKNEPPINSILISVNQIWALPMDSSGIIQLNNHKPLGNLAGILKHSGNKLASMLENIKDSFVCHFKADHTLMEGSYKPLGNKLADMLRSIKNFFVSHFKSKKTAPEKKNNEPSLIEVNSRQYIMCPGNRVKAVLEPNSDVEKPDVAQSKKTAAEQRY</sequence>
<feature type="region of interest" description="Disordered" evidence="1">
    <location>
        <begin position="237"/>
        <end position="260"/>
    </location>
</feature>
<name>A0A5E4MKL9_9HEMI</name>
<gene>
    <name evidence="2" type="ORF">CINCED_3A021305</name>
</gene>
<feature type="region of interest" description="Disordered" evidence="1">
    <location>
        <begin position="1"/>
        <end position="21"/>
    </location>
</feature>
<reference evidence="2 3" key="1">
    <citation type="submission" date="2019-08" db="EMBL/GenBank/DDBJ databases">
        <authorList>
            <person name="Alioto T."/>
            <person name="Alioto T."/>
            <person name="Gomez Garrido J."/>
        </authorList>
    </citation>
    <scope>NUCLEOTIDE SEQUENCE [LARGE SCALE GENOMIC DNA]</scope>
</reference>
<keyword evidence="3" id="KW-1185">Reference proteome</keyword>
<protein>
    <submittedName>
        <fullName evidence="2">Uncharacterized protein</fullName>
    </submittedName>
</protein>
<evidence type="ECO:0000313" key="3">
    <source>
        <dbReference type="Proteomes" id="UP000325440"/>
    </source>
</evidence>
<evidence type="ECO:0000256" key="1">
    <source>
        <dbReference type="SAM" id="MobiDB-lite"/>
    </source>
</evidence>